<name>A0A4R5W3T4_9BURK</name>
<dbReference type="SMART" id="SM00530">
    <property type="entry name" value="HTH_XRE"/>
    <property type="match status" value="1"/>
</dbReference>
<feature type="domain" description="HTH cro/C1-type" evidence="1">
    <location>
        <begin position="11"/>
        <end position="53"/>
    </location>
</feature>
<dbReference type="Gene3D" id="1.10.260.40">
    <property type="entry name" value="lambda repressor-like DNA-binding domains"/>
    <property type="match status" value="1"/>
</dbReference>
<evidence type="ECO:0000313" key="3">
    <source>
        <dbReference type="Proteomes" id="UP000294829"/>
    </source>
</evidence>
<dbReference type="AlphaFoldDB" id="A0A4R5W3T4"/>
<evidence type="ECO:0000259" key="1">
    <source>
        <dbReference type="PROSITE" id="PS50943"/>
    </source>
</evidence>
<evidence type="ECO:0000313" key="2">
    <source>
        <dbReference type="EMBL" id="TDK65999.1"/>
    </source>
</evidence>
<sequence>MINTSLFANCLKEERKRLGLTQANAAELVGVNRETWGRYESGKIMPGTEVLIAFTYAGADANYLLTGNRSGVISTNVINEMQADGVLPGQIMQEVALGQTSVTTELTQREAALVDHFRNSSKEGQAALMSTGIALAQSKKSKDAA</sequence>
<organism evidence="2 3">
    <name type="scientific">Sapientia aquatica</name>
    <dbReference type="NCBI Taxonomy" id="1549640"/>
    <lineage>
        <taxon>Bacteria</taxon>
        <taxon>Pseudomonadati</taxon>
        <taxon>Pseudomonadota</taxon>
        <taxon>Betaproteobacteria</taxon>
        <taxon>Burkholderiales</taxon>
        <taxon>Oxalobacteraceae</taxon>
        <taxon>Sapientia</taxon>
    </lineage>
</organism>
<dbReference type="OrthoDB" id="7011085at2"/>
<keyword evidence="3" id="KW-1185">Reference proteome</keyword>
<dbReference type="RefSeq" id="WP_133328155.1">
    <property type="nucleotide sequence ID" value="NZ_SMYL01000004.1"/>
</dbReference>
<proteinExistence type="predicted"/>
<dbReference type="GO" id="GO:0003677">
    <property type="term" value="F:DNA binding"/>
    <property type="evidence" value="ECO:0007669"/>
    <property type="project" value="InterPro"/>
</dbReference>
<reference evidence="2 3" key="1">
    <citation type="submission" date="2019-03" db="EMBL/GenBank/DDBJ databases">
        <title>Sapientia aquatica gen. nov., sp. nov., isolated from a crater lake.</title>
        <authorList>
            <person name="Felfoldi T."/>
            <person name="Szabo A."/>
            <person name="Toth E."/>
            <person name="Schumann P."/>
            <person name="Keki Z."/>
            <person name="Marialigeti K."/>
            <person name="Mathe I."/>
        </authorList>
    </citation>
    <scope>NUCLEOTIDE SEQUENCE [LARGE SCALE GENOMIC DNA]</scope>
    <source>
        <strain evidence="2 3">SA-152</strain>
    </source>
</reference>
<accession>A0A4R5W3T4</accession>
<dbReference type="Proteomes" id="UP000294829">
    <property type="component" value="Unassembled WGS sequence"/>
</dbReference>
<dbReference type="Pfam" id="PF13560">
    <property type="entry name" value="HTH_31"/>
    <property type="match status" value="1"/>
</dbReference>
<dbReference type="SUPFAM" id="SSF47413">
    <property type="entry name" value="lambda repressor-like DNA-binding domains"/>
    <property type="match status" value="1"/>
</dbReference>
<dbReference type="EMBL" id="SMYL01000004">
    <property type="protein sequence ID" value="TDK65999.1"/>
    <property type="molecule type" value="Genomic_DNA"/>
</dbReference>
<dbReference type="InterPro" id="IPR001387">
    <property type="entry name" value="Cro/C1-type_HTH"/>
</dbReference>
<comment type="caution">
    <text evidence="2">The sequence shown here is derived from an EMBL/GenBank/DDBJ whole genome shotgun (WGS) entry which is preliminary data.</text>
</comment>
<dbReference type="InterPro" id="IPR010982">
    <property type="entry name" value="Lambda_DNA-bd_dom_sf"/>
</dbReference>
<protein>
    <submittedName>
        <fullName evidence="2">Helix-turn-helix domain-containing protein</fullName>
    </submittedName>
</protein>
<gene>
    <name evidence="2" type="ORF">E2I14_10425</name>
</gene>
<dbReference type="CDD" id="cd00093">
    <property type="entry name" value="HTH_XRE"/>
    <property type="match status" value="1"/>
</dbReference>
<dbReference type="PROSITE" id="PS50943">
    <property type="entry name" value="HTH_CROC1"/>
    <property type="match status" value="1"/>
</dbReference>